<dbReference type="SMART" id="SM00835">
    <property type="entry name" value="Cupin_1"/>
    <property type="match status" value="1"/>
</dbReference>
<feature type="chain" id="PRO_5043090042" description="Germin-like protein" evidence="15">
    <location>
        <begin position="17"/>
        <end position="227"/>
    </location>
</feature>
<feature type="binding site" evidence="12">
    <location>
        <position position="122"/>
    </location>
    <ligand>
        <name>oxalate</name>
        <dbReference type="ChEBI" id="CHEBI:30623"/>
    </ligand>
</feature>
<keyword evidence="7 14" id="KW-1015">Disulfide bond</keyword>
<evidence type="ECO:0000313" key="18">
    <source>
        <dbReference type="Proteomes" id="UP001161247"/>
    </source>
</evidence>
<evidence type="ECO:0000256" key="13">
    <source>
        <dbReference type="PIRSR" id="PIRSR601929-2"/>
    </source>
</evidence>
<comment type="subunit">
    <text evidence="11">Monomer. In the absence of manganese, it forms tetrameric and pentameric forms which show superoxide dismutase activity.</text>
</comment>
<sequence>MIMKLLLLIFCSFLTAFLIIFPKSCLQAAEIENLQDTCPTDHMQSVFINGLPCKNPATVTASDFKSSLLNEKGKLDDVFRSSTNLVTASEFPGLNTLGLSTARTDLEVDGMVPPHSHPRSSEMIFVGAGIVNVGFVDTNNKLFQQVLRPGDVFVFPKGLLHYCLNNGFEDATIYSVLNSQNPGIVSILGSRFAPSDDRHRELMQKIKERLVSFSKLDAERLDNVTLF</sequence>
<organism evidence="17 18">
    <name type="scientific">Oldenlandia corymbosa var. corymbosa</name>
    <dbReference type="NCBI Taxonomy" id="529605"/>
    <lineage>
        <taxon>Eukaryota</taxon>
        <taxon>Viridiplantae</taxon>
        <taxon>Streptophyta</taxon>
        <taxon>Embryophyta</taxon>
        <taxon>Tracheophyta</taxon>
        <taxon>Spermatophyta</taxon>
        <taxon>Magnoliopsida</taxon>
        <taxon>eudicotyledons</taxon>
        <taxon>Gunneridae</taxon>
        <taxon>Pentapetalae</taxon>
        <taxon>asterids</taxon>
        <taxon>lamiids</taxon>
        <taxon>Gentianales</taxon>
        <taxon>Rubiaceae</taxon>
        <taxon>Rubioideae</taxon>
        <taxon>Spermacoceae</taxon>
        <taxon>Hedyotis-Oldenlandia complex</taxon>
        <taxon>Oldenlandia</taxon>
    </lineage>
</organism>
<feature type="binding site" evidence="13">
    <location>
        <position position="122"/>
    </location>
    <ligand>
        <name>Mn(2+)</name>
        <dbReference type="ChEBI" id="CHEBI:29035"/>
    </ligand>
</feature>
<dbReference type="GO" id="GO:0004784">
    <property type="term" value="F:superoxide dismutase activity"/>
    <property type="evidence" value="ECO:0007669"/>
    <property type="project" value="UniProtKB-EC"/>
</dbReference>
<evidence type="ECO:0000256" key="3">
    <source>
        <dbReference type="ARBA" id="ARBA00022523"/>
    </source>
</evidence>
<dbReference type="GO" id="GO:0030145">
    <property type="term" value="F:manganese ion binding"/>
    <property type="evidence" value="ECO:0007669"/>
    <property type="project" value="UniProtKB-UniRule"/>
</dbReference>
<name>A0AAV1ECH2_OLDCO</name>
<gene>
    <name evidence="17" type="ORF">OLC1_LOCUS23452</name>
</gene>
<dbReference type="InterPro" id="IPR014710">
    <property type="entry name" value="RmlC-like_jellyroll"/>
</dbReference>
<feature type="binding site" evidence="13">
    <location>
        <position position="161"/>
    </location>
    <ligand>
        <name>Mn(2+)</name>
        <dbReference type="ChEBI" id="CHEBI:29035"/>
    </ligand>
</feature>
<evidence type="ECO:0000256" key="2">
    <source>
        <dbReference type="ARBA" id="ARBA00007456"/>
    </source>
</evidence>
<dbReference type="InterPro" id="IPR001929">
    <property type="entry name" value="Germin"/>
</dbReference>
<keyword evidence="18" id="KW-1185">Reference proteome</keyword>
<evidence type="ECO:0000256" key="5">
    <source>
        <dbReference type="ARBA" id="ARBA00022723"/>
    </source>
</evidence>
<dbReference type="PRINTS" id="PR00325">
    <property type="entry name" value="GERMIN"/>
</dbReference>
<evidence type="ECO:0000259" key="16">
    <source>
        <dbReference type="SMART" id="SM00835"/>
    </source>
</evidence>
<reference evidence="17" key="1">
    <citation type="submission" date="2023-03" db="EMBL/GenBank/DDBJ databases">
        <authorList>
            <person name="Julca I."/>
        </authorList>
    </citation>
    <scope>NUCLEOTIDE SEQUENCE</scope>
</reference>
<feature type="disulfide bond" evidence="14">
    <location>
        <begin position="38"/>
        <end position="53"/>
    </location>
</feature>
<evidence type="ECO:0000313" key="17">
    <source>
        <dbReference type="EMBL" id="CAI9117384.1"/>
    </source>
</evidence>
<evidence type="ECO:0000256" key="14">
    <source>
        <dbReference type="PIRSR" id="PIRSR601929-3"/>
    </source>
</evidence>
<feature type="domain" description="Cupin type-1" evidence="16">
    <location>
        <begin position="67"/>
        <end position="201"/>
    </location>
</feature>
<dbReference type="CDD" id="cd02241">
    <property type="entry name" value="cupin_OxOx"/>
    <property type="match status" value="1"/>
</dbReference>
<dbReference type="InterPro" id="IPR006045">
    <property type="entry name" value="Cupin_1"/>
</dbReference>
<evidence type="ECO:0000256" key="10">
    <source>
        <dbReference type="ARBA" id="ARBA00058969"/>
    </source>
</evidence>
<dbReference type="Gene3D" id="2.60.120.10">
    <property type="entry name" value="Jelly Rolls"/>
    <property type="match status" value="1"/>
</dbReference>
<accession>A0AAV1ECH2</accession>
<feature type="binding site" evidence="13">
    <location>
        <position position="117"/>
    </location>
    <ligand>
        <name>Mn(2+)</name>
        <dbReference type="ChEBI" id="CHEBI:29035"/>
    </ligand>
</feature>
<proteinExistence type="inferred from homology"/>
<dbReference type="AlphaFoldDB" id="A0AAV1ECH2"/>
<dbReference type="SUPFAM" id="SSF51182">
    <property type="entry name" value="RmlC-like cupins"/>
    <property type="match status" value="1"/>
</dbReference>
<comment type="catalytic activity">
    <reaction evidence="9">
        <text>2 superoxide + 2 H(+) = H2O2 + O2</text>
        <dbReference type="Rhea" id="RHEA:20696"/>
        <dbReference type="ChEBI" id="CHEBI:15378"/>
        <dbReference type="ChEBI" id="CHEBI:15379"/>
        <dbReference type="ChEBI" id="CHEBI:16240"/>
        <dbReference type="ChEBI" id="CHEBI:18421"/>
        <dbReference type="EC" id="1.15.1.1"/>
    </reaction>
</comment>
<evidence type="ECO:0000256" key="9">
    <source>
        <dbReference type="ARBA" id="ARBA00049204"/>
    </source>
</evidence>
<feature type="signal peptide" evidence="15">
    <location>
        <begin position="1"/>
        <end position="16"/>
    </location>
</feature>
<evidence type="ECO:0000256" key="11">
    <source>
        <dbReference type="ARBA" id="ARBA00064720"/>
    </source>
</evidence>
<dbReference type="InterPro" id="IPR011051">
    <property type="entry name" value="RmlC_Cupin_sf"/>
</dbReference>
<dbReference type="PROSITE" id="PS00725">
    <property type="entry name" value="GERMIN"/>
    <property type="match status" value="1"/>
</dbReference>
<dbReference type="Pfam" id="PF00190">
    <property type="entry name" value="Cupin_1"/>
    <property type="match status" value="1"/>
</dbReference>
<evidence type="ECO:0000256" key="1">
    <source>
        <dbReference type="ARBA" id="ARBA00004271"/>
    </source>
</evidence>
<evidence type="ECO:0000256" key="4">
    <source>
        <dbReference type="ARBA" id="ARBA00022525"/>
    </source>
</evidence>
<evidence type="ECO:0000256" key="7">
    <source>
        <dbReference type="ARBA" id="ARBA00023157"/>
    </source>
</evidence>
<evidence type="ECO:0000256" key="6">
    <source>
        <dbReference type="ARBA" id="ARBA00022729"/>
    </source>
</evidence>
<dbReference type="Proteomes" id="UP001161247">
    <property type="component" value="Chromosome 9"/>
</dbReference>
<protein>
    <recommendedName>
        <fullName evidence="15">Germin-like protein</fullName>
    </recommendedName>
</protein>
<keyword evidence="3 15" id="KW-0052">Apoplast</keyword>
<comment type="subcellular location">
    <subcellularLocation>
        <location evidence="1 15">Secreted</location>
        <location evidence="1 15">Extracellular space</location>
        <location evidence="1 15">Apoplast</location>
    </subcellularLocation>
</comment>
<evidence type="ECO:0000256" key="8">
    <source>
        <dbReference type="ARBA" id="ARBA00023211"/>
    </source>
</evidence>
<dbReference type="GO" id="GO:2000280">
    <property type="term" value="P:regulation of root development"/>
    <property type="evidence" value="ECO:0007669"/>
    <property type="project" value="UniProtKB-ARBA"/>
</dbReference>
<dbReference type="GO" id="GO:0010497">
    <property type="term" value="P:plasmodesmata-mediated intercellular transport"/>
    <property type="evidence" value="ECO:0007669"/>
    <property type="project" value="UniProtKB-ARBA"/>
</dbReference>
<keyword evidence="6 15" id="KW-0732">Signal</keyword>
<dbReference type="GO" id="GO:0048046">
    <property type="term" value="C:apoplast"/>
    <property type="evidence" value="ECO:0007669"/>
    <property type="project" value="UniProtKB-SubCell"/>
</dbReference>
<dbReference type="GO" id="GO:0009506">
    <property type="term" value="C:plasmodesma"/>
    <property type="evidence" value="ECO:0007669"/>
    <property type="project" value="UniProtKB-ARBA"/>
</dbReference>
<feature type="binding site" evidence="12">
    <location>
        <position position="117"/>
    </location>
    <ligand>
        <name>oxalate</name>
        <dbReference type="ChEBI" id="CHEBI:30623"/>
    </ligand>
</feature>
<dbReference type="FunFam" id="2.60.120.10:FF:000025">
    <property type="entry name" value="germin-like protein subfamily 2 member 1"/>
    <property type="match status" value="1"/>
</dbReference>
<evidence type="ECO:0000256" key="15">
    <source>
        <dbReference type="RuleBase" id="RU366015"/>
    </source>
</evidence>
<dbReference type="PANTHER" id="PTHR31238">
    <property type="entry name" value="GERMIN-LIKE PROTEIN SUBFAMILY 3 MEMBER 3"/>
    <property type="match status" value="1"/>
</dbReference>
<keyword evidence="8 12" id="KW-0464">Manganese</keyword>
<keyword evidence="5 12" id="KW-0479">Metal-binding</keyword>
<keyword evidence="4 15" id="KW-0964">Secreted</keyword>
<dbReference type="InterPro" id="IPR019780">
    <property type="entry name" value="Germin_Mn-BS"/>
</dbReference>
<comment type="similarity">
    <text evidence="2 15">Belongs to the germin family.</text>
</comment>
<evidence type="ECO:0000256" key="12">
    <source>
        <dbReference type="PIRSR" id="PIRSR601929-1"/>
    </source>
</evidence>
<comment type="function">
    <text evidence="10">May interact with bacterial adhesins thereby protecting the reproductive tissues from microbial attack. Has no oxalate oxidase activity.</text>
</comment>
<dbReference type="EMBL" id="OX459126">
    <property type="protein sequence ID" value="CAI9117384.1"/>
    <property type="molecule type" value="Genomic_DNA"/>
</dbReference>
<feature type="binding site" evidence="13">
    <location>
        <position position="115"/>
    </location>
    <ligand>
        <name>Mn(2+)</name>
        <dbReference type="ChEBI" id="CHEBI:29035"/>
    </ligand>
</feature>